<proteinExistence type="predicted"/>
<evidence type="ECO:0000313" key="3">
    <source>
        <dbReference type="Proteomes" id="UP001596470"/>
    </source>
</evidence>
<dbReference type="EMBL" id="JBHSYS010000003">
    <property type="protein sequence ID" value="MFC6958886.1"/>
    <property type="molecule type" value="Genomic_DNA"/>
</dbReference>
<feature type="transmembrane region" description="Helical" evidence="1">
    <location>
        <begin position="45"/>
        <end position="64"/>
    </location>
</feature>
<keyword evidence="1" id="KW-1133">Transmembrane helix</keyword>
<comment type="caution">
    <text evidence="2">The sequence shown here is derived from an EMBL/GenBank/DDBJ whole genome shotgun (WGS) entry which is preliminary data.</text>
</comment>
<reference evidence="3" key="1">
    <citation type="journal article" date="2019" name="Int. J. Syst. Evol. Microbiol.">
        <title>The Global Catalogue of Microorganisms (GCM) 10K type strain sequencing project: providing services to taxonomists for standard genome sequencing and annotation.</title>
        <authorList>
            <consortium name="The Broad Institute Genomics Platform"/>
            <consortium name="The Broad Institute Genome Sequencing Center for Infectious Disease"/>
            <person name="Wu L."/>
            <person name="Ma J."/>
        </authorList>
    </citation>
    <scope>NUCLEOTIDE SEQUENCE [LARGE SCALE GENOMIC DNA]</scope>
    <source>
        <strain evidence="3">KACC 12634</strain>
    </source>
</reference>
<keyword evidence="1" id="KW-0812">Transmembrane</keyword>
<keyword evidence="1" id="KW-0472">Membrane</keyword>
<protein>
    <submittedName>
        <fullName evidence="2">Uncharacterized protein</fullName>
    </submittedName>
</protein>
<accession>A0ABW2D9R3</accession>
<sequence>MKDFDDEIEKAVKRAGRAAGWMFAFGVLTLLLGLFTSFGPFGVGFLVALPGAGLMFAMGVIINLQGMQLMETWRQGRRDRAGTPEA</sequence>
<feature type="transmembrane region" description="Helical" evidence="1">
    <location>
        <begin position="21"/>
        <end position="39"/>
    </location>
</feature>
<dbReference type="RefSeq" id="WP_382351013.1">
    <property type="nucleotide sequence ID" value="NZ_JBHMBP010000003.1"/>
</dbReference>
<evidence type="ECO:0000256" key="1">
    <source>
        <dbReference type="SAM" id="Phobius"/>
    </source>
</evidence>
<organism evidence="2 3">
    <name type="scientific">Glycomyces mayteni</name>
    <dbReference type="NCBI Taxonomy" id="543887"/>
    <lineage>
        <taxon>Bacteria</taxon>
        <taxon>Bacillati</taxon>
        <taxon>Actinomycetota</taxon>
        <taxon>Actinomycetes</taxon>
        <taxon>Glycomycetales</taxon>
        <taxon>Glycomycetaceae</taxon>
        <taxon>Glycomyces</taxon>
    </lineage>
</organism>
<evidence type="ECO:0000313" key="2">
    <source>
        <dbReference type="EMBL" id="MFC6958886.1"/>
    </source>
</evidence>
<name>A0ABW2D9R3_9ACTN</name>
<gene>
    <name evidence="2" type="ORF">ACFQS3_16920</name>
</gene>
<dbReference type="Proteomes" id="UP001596470">
    <property type="component" value="Unassembled WGS sequence"/>
</dbReference>
<keyword evidence="3" id="KW-1185">Reference proteome</keyword>